<dbReference type="Proteomes" id="UP000274082">
    <property type="component" value="Chromosome 33"/>
</dbReference>
<reference evidence="6" key="6">
    <citation type="submission" date="2019-02" db="EMBL/GenBank/DDBJ databases">
        <title>FDA dAtabase for Regulatory Grade micrObial Sequences (FDA-ARGOS): Supporting development and validation of Infectious Disease Dx tests.</title>
        <authorList>
            <person name="Duncan R."/>
            <person name="Fisher C."/>
            <person name="Tallon L."/>
            <person name="Sadzewicz L."/>
            <person name="Sengamalay N."/>
            <person name="Ott S."/>
            <person name="Godinez A."/>
            <person name="Nagaraj S."/>
            <person name="Vavikolanu K."/>
            <person name="Nadendla S."/>
            <person name="Aluvathingal J."/>
            <person name="Sichtig H."/>
        </authorList>
    </citation>
    <scope>NUCLEOTIDE SEQUENCE [LARGE SCALE GENOMIC DNA]</scope>
    <source>
        <strain evidence="6">FDAARGOS_361</strain>
    </source>
</reference>
<name>A0A3Q8IGN6_LEIDO</name>
<evidence type="ECO:0000313" key="2">
    <source>
        <dbReference type="EMBL" id="CBZ37335.1"/>
    </source>
</evidence>
<reference evidence="2" key="2">
    <citation type="submission" date="2011-01" db="EMBL/GenBank/DDBJ databases">
        <authorList>
            <person name="Zhao B.P."/>
            <person name="Ren Z.A."/>
            <person name="Li C.D."/>
        </authorList>
    </citation>
    <scope>NUCLEOTIDE SEQUENCE</scope>
    <source>
        <strain evidence="2">BPK282A1</strain>
    </source>
</reference>
<dbReference type="VEuPathDB" id="TriTrypDB:LDHU3_33.2820"/>
<organism evidence="1 5">
    <name type="scientific">Leishmania donovani</name>
    <dbReference type="NCBI Taxonomy" id="5661"/>
    <lineage>
        <taxon>Eukaryota</taxon>
        <taxon>Discoba</taxon>
        <taxon>Euglenozoa</taxon>
        <taxon>Kinetoplastea</taxon>
        <taxon>Metakinetoplastina</taxon>
        <taxon>Trypanosomatida</taxon>
        <taxon>Trypanosomatidae</taxon>
        <taxon>Leishmaniinae</taxon>
        <taxon>Leishmania</taxon>
    </lineage>
</organism>
<reference evidence="3" key="5">
    <citation type="submission" date="2019-02" db="EMBL/GenBank/DDBJ databases">
        <title>FDA dAtabase for Regulatory Grade micrObial Sequences (FDA-ARGOS): Supporting development and validation of Infectious Disease Dx tests.</title>
        <authorList>
            <person name="Duncan R."/>
            <person name="Fisher C."/>
            <person name="Tallon L.J."/>
            <person name="Sadzewicz L."/>
            <person name="Sengamalay N."/>
            <person name="Ott S."/>
            <person name="Godinez A."/>
            <person name="Nagaraj S."/>
            <person name="Nadendla S."/>
            <person name="Sichtig H."/>
        </authorList>
    </citation>
    <scope>NUCLEOTIDE SEQUENCE</scope>
    <source>
        <strain evidence="3">FDAARGOS_361</strain>
    </source>
</reference>
<dbReference type="Proteomes" id="UP000318447">
    <property type="component" value="Unassembled WGS sequence"/>
</dbReference>
<dbReference type="EMBL" id="FR799620">
    <property type="protein sequence ID" value="CBZ37335.1"/>
    <property type="molecule type" value="Genomic_DNA"/>
</dbReference>
<evidence type="ECO:0000313" key="1">
    <source>
        <dbReference type="EMBL" id="AYU82170.1"/>
    </source>
</evidence>
<reference evidence="1 5" key="4">
    <citation type="journal article" date="2018" name="Sci. Rep.">
        <title>A complete Leishmania donovani reference genome identifies novel genetic variations associated with virulence.</title>
        <authorList>
            <person name="Lypaczewski P."/>
            <person name="Hoshizaki J."/>
            <person name="Zhang W.-W."/>
            <person name="McCall L.-I."/>
            <person name="Torcivia-Rodriguez J."/>
            <person name="Simonyan V."/>
            <person name="Kaur A."/>
            <person name="Dewar K."/>
            <person name="Matlashewski G."/>
        </authorList>
    </citation>
    <scope>NUCLEOTIDE SEQUENCE [LARGE SCALE GENOMIC DNA]</scope>
    <source>
        <strain evidence="1 5">LdCL</strain>
    </source>
</reference>
<sequence length="430" mass="48393">MTEFKKLTTLADTLAQDVSTLKACCADDGDCDCNGSAASGVDSRLFACDAEHLHILSTRIREAVADGIPRLRKIVLKARETDPDRQIYNEAMCAKIEALFLVFCEALRPLAPDYFDTLTERDVSLPENAKERNVLDGLLDADFDPNVLLEESASLQAADNVHNHYILHRAKAEAWQSRVAQGLAEAVAFESQNRAFILAEEKVSRVAVLEAKRADKVCVTKIMEMRAELKWQTELQRRDAEQSLLKTAAAAISDIDAIPFFLASSISDEALRVTTAGHALQLIKALLSTPENMNIRRLRNNNEHLLCDYGHPCLSACDPETGERCVCHTVVSTAEVLWRRIGYTIRYTKVPNRSLDVLRSEAKARSLRLPCGRSLSVHNYEPMGFEDYSERLFELAEPDAMVRADEWMEWYAMMQRMESTLSSMIPRSYR</sequence>
<evidence type="ECO:0000313" key="6">
    <source>
        <dbReference type="Proteomes" id="UP000318447"/>
    </source>
</evidence>
<dbReference type="OrthoDB" id="271206at2759"/>
<dbReference type="Proteomes" id="UP000008980">
    <property type="component" value="Chromosome 33"/>
</dbReference>
<keyword evidence="5" id="KW-1185">Reference proteome</keyword>
<dbReference type="AlphaFoldDB" id="A0A3Q8IGN6"/>
<evidence type="ECO:0000313" key="4">
    <source>
        <dbReference type="Proteomes" id="UP000008980"/>
    </source>
</evidence>
<dbReference type="GeneID" id="13392413"/>
<accession>A0A3Q8IGN6</accession>
<dbReference type="KEGG" id="ldo:LDBPK_331920"/>
<evidence type="ECO:0000313" key="3">
    <source>
        <dbReference type="EMBL" id="TPP53685.1"/>
    </source>
</evidence>
<proteinExistence type="predicted"/>
<dbReference type="VEuPathDB" id="TriTrypDB:LdCL_330025900"/>
<protein>
    <submittedName>
        <fullName evidence="1">Uncharacterized protein</fullName>
    </submittedName>
</protein>
<dbReference type="OMA" id="IYNEAMC"/>
<dbReference type="VEuPathDB" id="TriTrypDB:LdBPK_331920.1"/>
<dbReference type="EMBL" id="CP029532">
    <property type="protein sequence ID" value="AYU82170.1"/>
    <property type="molecule type" value="Genomic_DNA"/>
</dbReference>
<reference evidence="2 4" key="1">
    <citation type="journal article" date="2011" name="Genome Res.">
        <title>Whole genome sequencing of multiple Leishmania donovani clinical isolates provides insights into population structure and mechanisms of drug resistance.</title>
        <authorList>
            <person name="Downing T."/>
            <person name="Imamura H."/>
            <person name="Decuypere S."/>
            <person name="Clark T.G."/>
            <person name="Coombs G.H."/>
            <person name="Cotton J.A."/>
            <person name="Hilley J.D."/>
            <person name="de Doncker S."/>
            <person name="Maes I."/>
            <person name="Mottram J.C."/>
            <person name="Quail M.A."/>
            <person name="Rijal S."/>
            <person name="Sanders M."/>
            <person name="Schonian G."/>
            <person name="Stark O."/>
            <person name="Sundar S."/>
            <person name="Vanaerschot M."/>
            <person name="Hertz-Fowler C."/>
            <person name="Dujardin J.C."/>
            <person name="Berriman M."/>
        </authorList>
    </citation>
    <scope>NUCLEOTIDE SEQUENCE [LARGE SCALE GENOMIC DNA]</scope>
    <source>
        <strain evidence="2 4">BPK282A1</strain>
    </source>
</reference>
<reference evidence="4" key="3">
    <citation type="submission" date="2011-02" db="EMBL/GenBank/DDBJ databases">
        <title>Whole genome sequencing of Leishmania donovani clinical lines reveals dynamic variation related to drug resistance.</title>
        <authorList>
            <person name="Downing T."/>
            <person name="Imamura H."/>
            <person name="Sanders M."/>
            <person name="Decuypere S."/>
            <person name="Hertz-Fowler C."/>
            <person name="Clark T.G."/>
            <person name="Rijal S."/>
            <person name="Sundar S."/>
            <person name="Quail M.A."/>
            <person name="De Doncker S."/>
            <person name="Maes I."/>
            <person name="Vanaerschot M."/>
            <person name="Stark O."/>
            <person name="Schonian G."/>
            <person name="Dujardin J.C."/>
            <person name="Berriman M."/>
        </authorList>
    </citation>
    <scope>NUCLEOTIDE SEQUENCE [LARGE SCALE GENOMIC DNA]</scope>
    <source>
        <strain evidence="4">BPK282A1</strain>
    </source>
</reference>
<evidence type="ECO:0000313" key="5">
    <source>
        <dbReference type="Proteomes" id="UP000274082"/>
    </source>
</evidence>
<dbReference type="EMBL" id="RHLC01000007">
    <property type="protein sequence ID" value="TPP53685.1"/>
    <property type="molecule type" value="Genomic_DNA"/>
</dbReference>
<dbReference type="RefSeq" id="XP_003864017.1">
    <property type="nucleotide sequence ID" value="XM_003863969.1"/>
</dbReference>
<gene>
    <name evidence="3" type="ORF">CGC21_37680</name>
    <name evidence="2" type="ORF">LDBPK_331920</name>
    <name evidence="1" type="ORF">LdCL_330025900</name>
</gene>
<accession>E9BQC2</accession>